<dbReference type="STRING" id="1515612.SKP52_04705"/>
<dbReference type="PANTHER" id="PTHR30543">
    <property type="entry name" value="CHROMATE REDUCTASE"/>
    <property type="match status" value="1"/>
</dbReference>
<dbReference type="RefSeq" id="WP_039572265.1">
    <property type="nucleotide sequence ID" value="NZ_CP009122.1"/>
</dbReference>
<dbReference type="Proteomes" id="UP000030907">
    <property type="component" value="Chromosome"/>
</dbReference>
<organism evidence="2 3">
    <name type="scientific">Sphingopyxis fribergensis</name>
    <dbReference type="NCBI Taxonomy" id="1515612"/>
    <lineage>
        <taxon>Bacteria</taxon>
        <taxon>Pseudomonadati</taxon>
        <taxon>Pseudomonadota</taxon>
        <taxon>Alphaproteobacteria</taxon>
        <taxon>Sphingomonadales</taxon>
        <taxon>Sphingomonadaceae</taxon>
        <taxon>Sphingopyxis</taxon>
    </lineage>
</organism>
<dbReference type="OrthoDB" id="9812295at2"/>
<sequence>MARHILIFYGSYRRDRHGIKLAQWLVDAIGARGDSAELIDAKAVDLPMLDRMYKEYPKGEAPAAMEELAGKIRAADGFLFVTGEYNWGPQPGLKNLTDHYLEEWFWRPAAIACYSAGSFAGVRAMMGWRDILGEMGMAVISSILPVARIAKAFDEDGKPAGDEGKQLERLFPRFADDLNWWIDAAKAQRAKIDPPY</sequence>
<dbReference type="Gene3D" id="3.40.50.360">
    <property type="match status" value="1"/>
</dbReference>
<dbReference type="SUPFAM" id="SSF52218">
    <property type="entry name" value="Flavoproteins"/>
    <property type="match status" value="1"/>
</dbReference>
<evidence type="ECO:0000259" key="1">
    <source>
        <dbReference type="Pfam" id="PF03358"/>
    </source>
</evidence>
<reference evidence="2 3" key="1">
    <citation type="journal article" date="2015" name="Int. J. Syst. Evol. Microbiol.">
        <title>Description of Sphingopyxis fribergensis sp. nov. - a soil bacterium with the ability to degrade styrene and phenylacetic acid.</title>
        <authorList>
            <person name="Oelschlagel M."/>
            <person name="Ruckert C."/>
            <person name="Kalinowski J."/>
            <person name="Schmidt G."/>
            <person name="Schlomann M."/>
            <person name="Tischler D."/>
        </authorList>
    </citation>
    <scope>NUCLEOTIDE SEQUENCE [LARGE SCALE GENOMIC DNA]</scope>
    <source>
        <strain evidence="2 3">Kp5.2</strain>
    </source>
</reference>
<accession>A0A0A7PF55</accession>
<name>A0A0A7PF55_9SPHN</name>
<dbReference type="GO" id="GO:0010181">
    <property type="term" value="F:FMN binding"/>
    <property type="evidence" value="ECO:0007669"/>
    <property type="project" value="TreeGrafter"/>
</dbReference>
<dbReference type="KEGG" id="sphk:SKP52_04705"/>
<proteinExistence type="predicted"/>
<dbReference type="InterPro" id="IPR029039">
    <property type="entry name" value="Flavoprotein-like_sf"/>
</dbReference>
<evidence type="ECO:0000313" key="2">
    <source>
        <dbReference type="EMBL" id="AJA07868.1"/>
    </source>
</evidence>
<dbReference type="Pfam" id="PF03358">
    <property type="entry name" value="FMN_red"/>
    <property type="match status" value="1"/>
</dbReference>
<gene>
    <name evidence="2" type="ORF">SKP52_04705</name>
</gene>
<keyword evidence="3" id="KW-1185">Reference proteome</keyword>
<dbReference type="PANTHER" id="PTHR30543:SF21">
    <property type="entry name" value="NAD(P)H-DEPENDENT FMN REDUCTASE LOT6"/>
    <property type="match status" value="1"/>
</dbReference>
<feature type="domain" description="NADPH-dependent FMN reductase-like" evidence="1">
    <location>
        <begin position="5"/>
        <end position="144"/>
    </location>
</feature>
<dbReference type="InterPro" id="IPR050712">
    <property type="entry name" value="NAD(P)H-dep_reductase"/>
</dbReference>
<dbReference type="EMBL" id="CP009122">
    <property type="protein sequence ID" value="AJA07868.1"/>
    <property type="molecule type" value="Genomic_DNA"/>
</dbReference>
<dbReference type="HOGENOM" id="CLU_055322_2_2_5"/>
<dbReference type="GO" id="GO:0016491">
    <property type="term" value="F:oxidoreductase activity"/>
    <property type="evidence" value="ECO:0007669"/>
    <property type="project" value="InterPro"/>
</dbReference>
<evidence type="ECO:0000313" key="3">
    <source>
        <dbReference type="Proteomes" id="UP000030907"/>
    </source>
</evidence>
<dbReference type="GO" id="GO:0005829">
    <property type="term" value="C:cytosol"/>
    <property type="evidence" value="ECO:0007669"/>
    <property type="project" value="TreeGrafter"/>
</dbReference>
<dbReference type="AlphaFoldDB" id="A0A0A7PF55"/>
<protein>
    <submittedName>
        <fullName evidence="2">NADPH-dependent FMN reductase</fullName>
    </submittedName>
</protein>
<dbReference type="InterPro" id="IPR005025">
    <property type="entry name" value="FMN_Rdtase-like_dom"/>
</dbReference>